<keyword evidence="7" id="KW-0677">Repeat</keyword>
<evidence type="ECO:0000256" key="11">
    <source>
        <dbReference type="ARBA" id="ARBA00022989"/>
    </source>
</evidence>
<dbReference type="CDD" id="cd14066">
    <property type="entry name" value="STKc_IRAK"/>
    <property type="match status" value="1"/>
</dbReference>
<evidence type="ECO:0000256" key="17">
    <source>
        <dbReference type="SAM" id="MobiDB-lite"/>
    </source>
</evidence>
<comment type="subcellular location">
    <subcellularLocation>
        <location evidence="1">Membrane</location>
        <topology evidence="1">Single-pass membrane protein</topology>
    </subcellularLocation>
</comment>
<dbReference type="InterPro" id="IPR017441">
    <property type="entry name" value="Protein_kinase_ATP_BS"/>
</dbReference>
<reference evidence="19 20" key="1">
    <citation type="submission" date="2020-08" db="EMBL/GenBank/DDBJ databases">
        <title>Plant Genome Project.</title>
        <authorList>
            <person name="Zhang R.-G."/>
        </authorList>
    </citation>
    <scope>NUCLEOTIDE SEQUENCE [LARGE SCALE GENOMIC DNA]</scope>
    <source>
        <tissue evidence="19">Rhizome</tissue>
    </source>
</reference>
<evidence type="ECO:0000256" key="7">
    <source>
        <dbReference type="ARBA" id="ARBA00022737"/>
    </source>
</evidence>
<keyword evidence="3" id="KW-0597">Phosphoprotein</keyword>
<dbReference type="Proteomes" id="UP000734854">
    <property type="component" value="Unassembled WGS sequence"/>
</dbReference>
<dbReference type="PROSITE" id="PS50011">
    <property type="entry name" value="PROTEIN_KINASE_DOM"/>
    <property type="match status" value="1"/>
</dbReference>
<evidence type="ECO:0000256" key="10">
    <source>
        <dbReference type="ARBA" id="ARBA00022840"/>
    </source>
</evidence>
<accession>A0A8J5GCG3</accession>
<proteinExistence type="inferred from homology"/>
<keyword evidence="9" id="KW-0418">Kinase</keyword>
<dbReference type="InterPro" id="IPR011009">
    <property type="entry name" value="Kinase-like_dom_sf"/>
</dbReference>
<evidence type="ECO:0000256" key="6">
    <source>
        <dbReference type="ARBA" id="ARBA00022729"/>
    </source>
</evidence>
<dbReference type="PROSITE" id="PS00107">
    <property type="entry name" value="PROTEIN_KINASE_ATP"/>
    <property type="match status" value="1"/>
</dbReference>
<evidence type="ECO:0000256" key="3">
    <source>
        <dbReference type="ARBA" id="ARBA00022553"/>
    </source>
</evidence>
<dbReference type="Pfam" id="PF07714">
    <property type="entry name" value="PK_Tyr_Ser-Thr"/>
    <property type="match status" value="1"/>
</dbReference>
<name>A0A8J5GCG3_ZINOF</name>
<evidence type="ECO:0000256" key="16">
    <source>
        <dbReference type="RuleBase" id="RU000304"/>
    </source>
</evidence>
<feature type="compositionally biased region" description="Polar residues" evidence="17">
    <location>
        <begin position="423"/>
        <end position="445"/>
    </location>
</feature>
<evidence type="ECO:0000313" key="19">
    <source>
        <dbReference type="EMBL" id="KAG6500479.1"/>
    </source>
</evidence>
<keyword evidence="20" id="KW-1185">Reference proteome</keyword>
<dbReference type="GO" id="GO:0004674">
    <property type="term" value="F:protein serine/threonine kinase activity"/>
    <property type="evidence" value="ECO:0007669"/>
    <property type="project" value="UniProtKB-KW"/>
</dbReference>
<evidence type="ECO:0000256" key="1">
    <source>
        <dbReference type="ARBA" id="ARBA00004167"/>
    </source>
</evidence>
<keyword evidence="13" id="KW-0675">Receptor</keyword>
<dbReference type="InterPro" id="IPR052059">
    <property type="entry name" value="CR_Ser/Thr_kinase"/>
</dbReference>
<comment type="similarity">
    <text evidence="16">Belongs to the protein kinase superfamily.</text>
</comment>
<dbReference type="InterPro" id="IPR008271">
    <property type="entry name" value="Ser/Thr_kinase_AS"/>
</dbReference>
<dbReference type="EMBL" id="JACMSC010000011">
    <property type="protein sequence ID" value="KAG6500479.1"/>
    <property type="molecule type" value="Genomic_DNA"/>
</dbReference>
<keyword evidence="8 15" id="KW-0547">Nucleotide-binding</keyword>
<keyword evidence="11" id="KW-1133">Transmembrane helix</keyword>
<evidence type="ECO:0000256" key="2">
    <source>
        <dbReference type="ARBA" id="ARBA00022527"/>
    </source>
</evidence>
<keyword evidence="5" id="KW-0812">Transmembrane</keyword>
<protein>
    <recommendedName>
        <fullName evidence="18">Protein kinase domain-containing protein</fullName>
    </recommendedName>
</protein>
<comment type="caution">
    <text evidence="19">The sequence shown here is derived from an EMBL/GenBank/DDBJ whole genome shotgun (WGS) entry which is preliminary data.</text>
</comment>
<evidence type="ECO:0000259" key="18">
    <source>
        <dbReference type="PROSITE" id="PS50011"/>
    </source>
</evidence>
<dbReference type="AlphaFoldDB" id="A0A8J5GCG3"/>
<dbReference type="Gene3D" id="1.10.510.10">
    <property type="entry name" value="Transferase(Phosphotransferase) domain 1"/>
    <property type="match status" value="1"/>
</dbReference>
<dbReference type="SMART" id="SM00220">
    <property type="entry name" value="S_TKc"/>
    <property type="match status" value="1"/>
</dbReference>
<dbReference type="SUPFAM" id="SSF56112">
    <property type="entry name" value="Protein kinase-like (PK-like)"/>
    <property type="match status" value="1"/>
</dbReference>
<evidence type="ECO:0000256" key="8">
    <source>
        <dbReference type="ARBA" id="ARBA00022741"/>
    </source>
</evidence>
<evidence type="ECO:0000256" key="13">
    <source>
        <dbReference type="ARBA" id="ARBA00023170"/>
    </source>
</evidence>
<evidence type="ECO:0000313" key="20">
    <source>
        <dbReference type="Proteomes" id="UP000734854"/>
    </source>
</evidence>
<keyword evidence="10 15" id="KW-0067">ATP-binding</keyword>
<keyword evidence="12" id="KW-0472">Membrane</keyword>
<dbReference type="FunFam" id="1.10.510.10:FF:000044">
    <property type="entry name" value="Putative LRR receptor-like serine/threonine-protein kinase"/>
    <property type="match status" value="1"/>
</dbReference>
<feature type="binding site" evidence="15">
    <location>
        <position position="74"/>
    </location>
    <ligand>
        <name>ATP</name>
        <dbReference type="ChEBI" id="CHEBI:30616"/>
    </ligand>
</feature>
<sequence length="451" mass="49583">MACFACIFRRKATLRGQHNQFSEDVPGIESVTIYTFKELTNATDGFNPANKIGEGGFGSVYKGRLRNGKAIAVKVLSSESKQGAREFLTEITAISGIIHDNLVKLYGCCVEGSHRILVYNYLENNSLAKFLLASNRNNIYFNWRSTVKICVGVARGLAFLHEEVQPHIVHRDIKASNILLDKDLTPKIADFGLAKLLPANITHVSTRVAGTIGYLAPEYAIRGQVTRKADIYSYGILLLEIVSGRCNTNARLPYQDQNLLERVGYTSSQFLATAPLHTLVLLSERIHILKATCNPGLRQRKEVDDQTSYLPYRRSSGKGLTGTPGITNGLLVLQTWALYESGKLLDIIDTSLTDELDAEEACKFLKVGLLCAQEDMKLRPSMSTVVSMLTGKMDVNSVVITRPGIINDLMDLKIRSKNKADQVNISSNAPSVPGTPSSSDSTTHASRLKIC</sequence>
<organism evidence="19 20">
    <name type="scientific">Zingiber officinale</name>
    <name type="common">Ginger</name>
    <name type="synonym">Amomum zingiber</name>
    <dbReference type="NCBI Taxonomy" id="94328"/>
    <lineage>
        <taxon>Eukaryota</taxon>
        <taxon>Viridiplantae</taxon>
        <taxon>Streptophyta</taxon>
        <taxon>Embryophyta</taxon>
        <taxon>Tracheophyta</taxon>
        <taxon>Spermatophyta</taxon>
        <taxon>Magnoliopsida</taxon>
        <taxon>Liliopsida</taxon>
        <taxon>Zingiberales</taxon>
        <taxon>Zingiberaceae</taxon>
        <taxon>Zingiber</taxon>
    </lineage>
</organism>
<evidence type="ECO:0000256" key="12">
    <source>
        <dbReference type="ARBA" id="ARBA00023136"/>
    </source>
</evidence>
<evidence type="ECO:0000256" key="4">
    <source>
        <dbReference type="ARBA" id="ARBA00022679"/>
    </source>
</evidence>
<keyword evidence="2 16" id="KW-0723">Serine/threonine-protein kinase</keyword>
<gene>
    <name evidence="19" type="ORF">ZIOFF_040324</name>
</gene>
<evidence type="ECO:0000256" key="5">
    <source>
        <dbReference type="ARBA" id="ARBA00022692"/>
    </source>
</evidence>
<dbReference type="GO" id="GO:0005524">
    <property type="term" value="F:ATP binding"/>
    <property type="evidence" value="ECO:0007669"/>
    <property type="project" value="UniProtKB-UniRule"/>
</dbReference>
<evidence type="ECO:0000256" key="14">
    <source>
        <dbReference type="ARBA" id="ARBA00023180"/>
    </source>
</evidence>
<dbReference type="InterPro" id="IPR000719">
    <property type="entry name" value="Prot_kinase_dom"/>
</dbReference>
<keyword evidence="6" id="KW-0732">Signal</keyword>
<feature type="region of interest" description="Disordered" evidence="17">
    <location>
        <begin position="423"/>
        <end position="451"/>
    </location>
</feature>
<dbReference type="GO" id="GO:0016020">
    <property type="term" value="C:membrane"/>
    <property type="evidence" value="ECO:0007669"/>
    <property type="project" value="UniProtKB-SubCell"/>
</dbReference>
<keyword evidence="14" id="KW-0325">Glycoprotein</keyword>
<dbReference type="Gene3D" id="3.30.200.20">
    <property type="entry name" value="Phosphorylase Kinase, domain 1"/>
    <property type="match status" value="1"/>
</dbReference>
<dbReference type="FunFam" id="3.30.200.20:FF:000225">
    <property type="entry name" value="cold-responsive protein kinase 1"/>
    <property type="match status" value="1"/>
</dbReference>
<dbReference type="PROSITE" id="PS00108">
    <property type="entry name" value="PROTEIN_KINASE_ST"/>
    <property type="match status" value="1"/>
</dbReference>
<dbReference type="PANTHER" id="PTHR47973">
    <property type="entry name" value="CYSTEINE-RICH RECEPTOR-LIKE PROTEIN KINASE 3"/>
    <property type="match status" value="1"/>
</dbReference>
<evidence type="ECO:0000256" key="9">
    <source>
        <dbReference type="ARBA" id="ARBA00022777"/>
    </source>
</evidence>
<keyword evidence="4" id="KW-0808">Transferase</keyword>
<dbReference type="InterPro" id="IPR001245">
    <property type="entry name" value="Ser-Thr/Tyr_kinase_cat_dom"/>
</dbReference>
<evidence type="ECO:0000256" key="15">
    <source>
        <dbReference type="PROSITE-ProRule" id="PRU10141"/>
    </source>
</evidence>
<feature type="domain" description="Protein kinase" evidence="18">
    <location>
        <begin position="46"/>
        <end position="313"/>
    </location>
</feature>